<evidence type="ECO:0000256" key="7">
    <source>
        <dbReference type="PROSITE-ProRule" id="PRU00473"/>
    </source>
</evidence>
<dbReference type="Pfam" id="PF00691">
    <property type="entry name" value="OmpA"/>
    <property type="match status" value="1"/>
</dbReference>
<dbReference type="Gene3D" id="3.30.1330.60">
    <property type="entry name" value="OmpA-like domain"/>
    <property type="match status" value="1"/>
</dbReference>
<reference evidence="10" key="2">
    <citation type="submission" date="2023-01" db="EMBL/GenBank/DDBJ databases">
        <title>Draft genome sequence of Sneathiella chinensis strain NBRC 103408.</title>
        <authorList>
            <person name="Sun Q."/>
            <person name="Mori K."/>
        </authorList>
    </citation>
    <scope>NUCLEOTIDE SEQUENCE</scope>
    <source>
        <strain evidence="10">NBRC 103408</strain>
    </source>
</reference>
<keyword evidence="6 7" id="KW-0472">Membrane</keyword>
<dbReference type="SUPFAM" id="SSF103088">
    <property type="entry name" value="OmpA-like"/>
    <property type="match status" value="1"/>
</dbReference>
<dbReference type="RefSeq" id="WP_169561469.1">
    <property type="nucleotide sequence ID" value="NZ_BSNF01000008.1"/>
</dbReference>
<comment type="similarity">
    <text evidence="2">Belongs to the MotB family.</text>
</comment>
<evidence type="ECO:0000256" key="6">
    <source>
        <dbReference type="ARBA" id="ARBA00023136"/>
    </source>
</evidence>
<accession>A0ABQ5U6T6</accession>
<keyword evidence="11" id="KW-1185">Reference proteome</keyword>
<organism evidence="10 11">
    <name type="scientific">Sneathiella chinensis</name>
    <dbReference type="NCBI Taxonomy" id="349750"/>
    <lineage>
        <taxon>Bacteria</taxon>
        <taxon>Pseudomonadati</taxon>
        <taxon>Pseudomonadota</taxon>
        <taxon>Alphaproteobacteria</taxon>
        <taxon>Sneathiellales</taxon>
        <taxon>Sneathiellaceae</taxon>
        <taxon>Sneathiella</taxon>
    </lineage>
</organism>
<evidence type="ECO:0000256" key="3">
    <source>
        <dbReference type="ARBA" id="ARBA00022475"/>
    </source>
</evidence>
<evidence type="ECO:0000313" key="10">
    <source>
        <dbReference type="EMBL" id="GLQ07393.1"/>
    </source>
</evidence>
<feature type="domain" description="OmpA-like" evidence="9">
    <location>
        <begin position="113"/>
        <end position="237"/>
    </location>
</feature>
<dbReference type="PANTHER" id="PTHR30329">
    <property type="entry name" value="STATOR ELEMENT OF FLAGELLAR MOTOR COMPLEX"/>
    <property type="match status" value="1"/>
</dbReference>
<name>A0ABQ5U6T6_9PROT</name>
<dbReference type="PROSITE" id="PS51123">
    <property type="entry name" value="OMPA_2"/>
    <property type="match status" value="1"/>
</dbReference>
<dbReference type="Proteomes" id="UP001161409">
    <property type="component" value="Unassembled WGS sequence"/>
</dbReference>
<dbReference type="EMBL" id="BSNF01000008">
    <property type="protein sequence ID" value="GLQ07393.1"/>
    <property type="molecule type" value="Genomic_DNA"/>
</dbReference>
<keyword evidence="3" id="KW-1003">Cell membrane</keyword>
<evidence type="ECO:0000256" key="2">
    <source>
        <dbReference type="ARBA" id="ARBA00008914"/>
    </source>
</evidence>
<feature type="transmembrane region" description="Helical" evidence="8">
    <location>
        <begin position="20"/>
        <end position="40"/>
    </location>
</feature>
<evidence type="ECO:0000256" key="8">
    <source>
        <dbReference type="SAM" id="Phobius"/>
    </source>
</evidence>
<dbReference type="PANTHER" id="PTHR30329:SF21">
    <property type="entry name" value="LIPOPROTEIN YIAD-RELATED"/>
    <property type="match status" value="1"/>
</dbReference>
<comment type="subcellular location">
    <subcellularLocation>
        <location evidence="1">Cell membrane</location>
        <topology evidence="1">Single-pass membrane protein</topology>
    </subcellularLocation>
</comment>
<comment type="caution">
    <text evidence="10">The sequence shown here is derived from an EMBL/GenBank/DDBJ whole genome shotgun (WGS) entry which is preliminary data.</text>
</comment>
<dbReference type="InterPro" id="IPR025713">
    <property type="entry name" value="MotB-like_N_dom"/>
</dbReference>
<dbReference type="InterPro" id="IPR036737">
    <property type="entry name" value="OmpA-like_sf"/>
</dbReference>
<reference evidence="10" key="1">
    <citation type="journal article" date="2014" name="Int. J. Syst. Evol. Microbiol.">
        <title>Complete genome of a new Firmicutes species belonging to the dominant human colonic microbiota ('Ruminococcus bicirculans') reveals two chromosomes and a selective capacity to utilize plant glucans.</title>
        <authorList>
            <consortium name="NISC Comparative Sequencing Program"/>
            <person name="Wegmann U."/>
            <person name="Louis P."/>
            <person name="Goesmann A."/>
            <person name="Henrissat B."/>
            <person name="Duncan S.H."/>
            <person name="Flint H.J."/>
        </authorList>
    </citation>
    <scope>NUCLEOTIDE SEQUENCE</scope>
    <source>
        <strain evidence="10">NBRC 103408</strain>
    </source>
</reference>
<proteinExistence type="inferred from homology"/>
<protein>
    <recommendedName>
        <fullName evidence="9">OmpA-like domain-containing protein</fullName>
    </recommendedName>
</protein>
<dbReference type="Pfam" id="PF13677">
    <property type="entry name" value="MotB_plug"/>
    <property type="match status" value="1"/>
</dbReference>
<gene>
    <name evidence="10" type="ORF">GCM10007924_26140</name>
</gene>
<evidence type="ECO:0000256" key="1">
    <source>
        <dbReference type="ARBA" id="ARBA00004162"/>
    </source>
</evidence>
<sequence>MIPSDLYQPPAPKRRNSMWLTSLADLLALLLVFFVLLFSMSEVKQESWEKILDTLGYKLNEQVTETEDGPTAEKTVELFSERRAFDLDYLANILGEKFAASPEMADIEMFKASGRLVISFIGDSYFERGGNRATDTLTEIMGQLGESLRYMENRVEIYGHTDPKPFLSESSRFINNWGLSLARALAVAEQLEQAGYGYPIRVFGMADSRFYELGDIPDREKRFSRARRVDIVIREAAGWKRNRL</sequence>
<dbReference type="InterPro" id="IPR050330">
    <property type="entry name" value="Bact_OuterMem_StrucFunc"/>
</dbReference>
<keyword evidence="5 8" id="KW-1133">Transmembrane helix</keyword>
<evidence type="ECO:0000256" key="4">
    <source>
        <dbReference type="ARBA" id="ARBA00022692"/>
    </source>
</evidence>
<evidence type="ECO:0000313" key="11">
    <source>
        <dbReference type="Proteomes" id="UP001161409"/>
    </source>
</evidence>
<dbReference type="InterPro" id="IPR006665">
    <property type="entry name" value="OmpA-like"/>
</dbReference>
<evidence type="ECO:0000256" key="5">
    <source>
        <dbReference type="ARBA" id="ARBA00022989"/>
    </source>
</evidence>
<keyword evidence="4 8" id="KW-0812">Transmembrane</keyword>
<evidence type="ECO:0000259" key="9">
    <source>
        <dbReference type="PROSITE" id="PS51123"/>
    </source>
</evidence>